<dbReference type="GO" id="GO:0000981">
    <property type="term" value="F:DNA-binding transcription factor activity, RNA polymerase II-specific"/>
    <property type="evidence" value="ECO:0007669"/>
    <property type="project" value="InterPro"/>
</dbReference>
<accession>A0A423W9T9</accession>
<gene>
    <name evidence="4" type="ORF">VSDG_03468</name>
</gene>
<evidence type="ECO:0000259" key="3">
    <source>
        <dbReference type="PROSITE" id="PS50048"/>
    </source>
</evidence>
<dbReference type="PROSITE" id="PS50048">
    <property type="entry name" value="ZN2_CY6_FUNGAL_2"/>
    <property type="match status" value="1"/>
</dbReference>
<name>A0A423W9T9_CYTCH</name>
<dbReference type="PANTHER" id="PTHR31668">
    <property type="entry name" value="GLUCOSE TRANSPORT TRANSCRIPTION REGULATOR RGT1-RELATED-RELATED"/>
    <property type="match status" value="1"/>
</dbReference>
<dbReference type="Gene3D" id="4.10.240.10">
    <property type="entry name" value="Zn(2)-C6 fungal-type DNA-binding domain"/>
    <property type="match status" value="1"/>
</dbReference>
<evidence type="ECO:0000256" key="1">
    <source>
        <dbReference type="ARBA" id="ARBA00023242"/>
    </source>
</evidence>
<protein>
    <recommendedName>
        <fullName evidence="3">Zn(2)-C6 fungal-type domain-containing protein</fullName>
    </recommendedName>
</protein>
<sequence length="434" mass="46934">MLAHPSSDPMAQPQRQSCDRCYKQKLRCTRENVGEDKVCDRCSRKGVPCVYSSSLPKGRPSLQRQAEESAANEAAGLRRSSESELREAQAQTASSPTEVMHPASSGASIVTDMAVESLLSDPTTGESENCLWDANASTEAWSWLDQLATNDGQMCADWGKQGDEDFDTAAMSLGHVAAGSLVPGVSQYNPASSSGLPSSPVIAQLFQLGMRLSSLHDSCSSLANPTQPFSEPLPHARRARLVQSVAFDSVAVWLAQGHSSVDNADWSPPVQDHASSERRTQVPTGIQGQDILREVFSASHDFLEIFRHLNADRAREQLDLSSAAPRTQGLDPHIVGNWDHNGAVIPNVSMHSGSSEGQPYDTKVVKHLVTACDMMLLQIHLAVLTALRYDARLNSQPTGPILGDARVILVVQLCSLLIERQCQAVDLYNIEGGD</sequence>
<dbReference type="InterPro" id="IPR001138">
    <property type="entry name" value="Zn2Cys6_DnaBD"/>
</dbReference>
<evidence type="ECO:0000313" key="5">
    <source>
        <dbReference type="Proteomes" id="UP000284375"/>
    </source>
</evidence>
<dbReference type="STRING" id="252740.A0A423W9T9"/>
<comment type="caution">
    <text evidence="4">The sequence shown here is derived from an EMBL/GenBank/DDBJ whole genome shotgun (WGS) entry which is preliminary data.</text>
</comment>
<keyword evidence="1" id="KW-0539">Nucleus</keyword>
<evidence type="ECO:0000313" key="4">
    <source>
        <dbReference type="EMBL" id="ROW00107.1"/>
    </source>
</evidence>
<dbReference type="SMART" id="SM00066">
    <property type="entry name" value="GAL4"/>
    <property type="match status" value="1"/>
</dbReference>
<keyword evidence="5" id="KW-1185">Reference proteome</keyword>
<dbReference type="OrthoDB" id="5243986at2759"/>
<dbReference type="InterPro" id="IPR050797">
    <property type="entry name" value="Carb_Metab_Trans_Reg"/>
</dbReference>
<dbReference type="AlphaFoldDB" id="A0A423W9T9"/>
<reference evidence="4 5" key="1">
    <citation type="submission" date="2015-09" db="EMBL/GenBank/DDBJ databases">
        <title>Host preference determinants of Valsa canker pathogens revealed by comparative genomics.</title>
        <authorList>
            <person name="Yin Z."/>
            <person name="Huang L."/>
        </authorList>
    </citation>
    <scope>NUCLEOTIDE SEQUENCE [LARGE SCALE GENOMIC DNA]</scope>
    <source>
        <strain evidence="4 5">YSFL</strain>
    </source>
</reference>
<dbReference type="Pfam" id="PF00172">
    <property type="entry name" value="Zn_clus"/>
    <property type="match status" value="1"/>
</dbReference>
<dbReference type="SUPFAM" id="SSF57701">
    <property type="entry name" value="Zn2/Cys6 DNA-binding domain"/>
    <property type="match status" value="1"/>
</dbReference>
<evidence type="ECO:0000256" key="2">
    <source>
        <dbReference type="SAM" id="MobiDB-lite"/>
    </source>
</evidence>
<dbReference type="InterPro" id="IPR036864">
    <property type="entry name" value="Zn2-C6_fun-type_DNA-bd_sf"/>
</dbReference>
<feature type="region of interest" description="Disordered" evidence="2">
    <location>
        <begin position="263"/>
        <end position="282"/>
    </location>
</feature>
<dbReference type="EMBL" id="LJZO01000009">
    <property type="protein sequence ID" value="ROW00107.1"/>
    <property type="molecule type" value="Genomic_DNA"/>
</dbReference>
<dbReference type="GO" id="GO:0008270">
    <property type="term" value="F:zinc ion binding"/>
    <property type="evidence" value="ECO:0007669"/>
    <property type="project" value="InterPro"/>
</dbReference>
<organism evidence="4 5">
    <name type="scientific">Cytospora chrysosperma</name>
    <name type="common">Cytospora canker fungus</name>
    <name type="synonym">Sphaeria chrysosperma</name>
    <dbReference type="NCBI Taxonomy" id="252740"/>
    <lineage>
        <taxon>Eukaryota</taxon>
        <taxon>Fungi</taxon>
        <taxon>Dikarya</taxon>
        <taxon>Ascomycota</taxon>
        <taxon>Pezizomycotina</taxon>
        <taxon>Sordariomycetes</taxon>
        <taxon>Sordariomycetidae</taxon>
        <taxon>Diaporthales</taxon>
        <taxon>Cytosporaceae</taxon>
        <taxon>Cytospora</taxon>
    </lineage>
</organism>
<proteinExistence type="predicted"/>
<feature type="region of interest" description="Disordered" evidence="2">
    <location>
        <begin position="54"/>
        <end position="103"/>
    </location>
</feature>
<dbReference type="CDD" id="cd00067">
    <property type="entry name" value="GAL4"/>
    <property type="match status" value="1"/>
</dbReference>
<feature type="domain" description="Zn(2)-C6 fungal-type" evidence="3">
    <location>
        <begin position="17"/>
        <end position="51"/>
    </location>
</feature>
<dbReference type="Proteomes" id="UP000284375">
    <property type="component" value="Unassembled WGS sequence"/>
</dbReference>